<comment type="caution">
    <text evidence="5">The sequence shown here is derived from an EMBL/GenBank/DDBJ whole genome shotgun (WGS) entry which is preliminary data.</text>
</comment>
<dbReference type="Pfam" id="PF04586">
    <property type="entry name" value="Peptidase_S78"/>
    <property type="match status" value="1"/>
</dbReference>
<accession>A0A7V7RP01</accession>
<evidence type="ECO:0000256" key="3">
    <source>
        <dbReference type="ARBA" id="ARBA00022801"/>
    </source>
</evidence>
<dbReference type="GO" id="GO:0006508">
    <property type="term" value="P:proteolysis"/>
    <property type="evidence" value="ECO:0007669"/>
    <property type="project" value="UniProtKB-KW"/>
</dbReference>
<feature type="domain" description="Prohead serine protease" evidence="4">
    <location>
        <begin position="11"/>
        <end position="173"/>
    </location>
</feature>
<evidence type="ECO:0000313" key="5">
    <source>
        <dbReference type="EMBL" id="KAB2334264.1"/>
    </source>
</evidence>
<sequence length="190" mass="21680">MEKRHIQFKSELQTRATENENEGVIEGYFVVYDQETELWPGTYEEVAPGAFDESLRAKDIICLDNHDARIVLGSLNSKSLELKSDSKGLWGTAIVDLEDPYGKSAYRKVQTGKVRGCSFGFYPIREERVEKEDGSFKWRIVEAELIEVSITAFPAYPQTDIAARQKDAAAIKKQKLEQRKAQLKEKMKRA</sequence>
<gene>
    <name evidence="5" type="ORF">F7732_09340</name>
</gene>
<evidence type="ECO:0000256" key="1">
    <source>
        <dbReference type="ARBA" id="ARBA00022612"/>
    </source>
</evidence>
<reference evidence="5 6" key="1">
    <citation type="journal article" date="2014" name="Arch. Microbiol.">
        <title>Bacillus mesophilum sp. nov., strain IITR-54T, a novel 4-chlorobiphenyl dechlorinating bacterium.</title>
        <authorList>
            <person name="Manickam N."/>
            <person name="Singh N.K."/>
            <person name="Bajaj A."/>
            <person name="Kumar R.M."/>
            <person name="Kaur G."/>
            <person name="Kaur N."/>
            <person name="Bala M."/>
            <person name="Kumar A."/>
            <person name="Mayilraj S."/>
        </authorList>
    </citation>
    <scope>NUCLEOTIDE SEQUENCE [LARGE SCALE GENOMIC DNA]</scope>
    <source>
        <strain evidence="5 6">IITR-54</strain>
    </source>
</reference>
<dbReference type="InterPro" id="IPR006433">
    <property type="entry name" value="Prohead_protease"/>
</dbReference>
<keyword evidence="6" id="KW-1185">Reference proteome</keyword>
<dbReference type="EMBL" id="WBOT01000002">
    <property type="protein sequence ID" value="KAB2334264.1"/>
    <property type="molecule type" value="Genomic_DNA"/>
</dbReference>
<dbReference type="Proteomes" id="UP000441354">
    <property type="component" value="Unassembled WGS sequence"/>
</dbReference>
<dbReference type="OrthoDB" id="64791at2"/>
<dbReference type="NCBIfam" id="TIGR01543">
    <property type="entry name" value="proheadase_HK97"/>
    <property type="match status" value="1"/>
</dbReference>
<dbReference type="AlphaFoldDB" id="A0A7V7RP01"/>
<dbReference type="GO" id="GO:0008233">
    <property type="term" value="F:peptidase activity"/>
    <property type="evidence" value="ECO:0007669"/>
    <property type="project" value="UniProtKB-KW"/>
</dbReference>
<evidence type="ECO:0000259" key="4">
    <source>
        <dbReference type="Pfam" id="PF04586"/>
    </source>
</evidence>
<evidence type="ECO:0000313" key="6">
    <source>
        <dbReference type="Proteomes" id="UP000441354"/>
    </source>
</evidence>
<organism evidence="5 6">
    <name type="scientific">Bacillus mesophilum</name>
    <dbReference type="NCBI Taxonomy" id="1071718"/>
    <lineage>
        <taxon>Bacteria</taxon>
        <taxon>Bacillati</taxon>
        <taxon>Bacillota</taxon>
        <taxon>Bacilli</taxon>
        <taxon>Bacillales</taxon>
        <taxon>Bacillaceae</taxon>
        <taxon>Bacillus</taxon>
    </lineage>
</organism>
<name>A0A7V7RP01_9BACI</name>
<keyword evidence="2 5" id="KW-0645">Protease</keyword>
<dbReference type="RefSeq" id="WP_151573578.1">
    <property type="nucleotide sequence ID" value="NZ_WBOT01000002.1"/>
</dbReference>
<proteinExistence type="predicted"/>
<keyword evidence="3" id="KW-0378">Hydrolase</keyword>
<keyword evidence="1" id="KW-1188">Viral release from host cell</keyword>
<dbReference type="InterPro" id="IPR054613">
    <property type="entry name" value="Peptidase_S78_dom"/>
</dbReference>
<protein>
    <submittedName>
        <fullName evidence="5">HK97 family phage prohead protease</fullName>
    </submittedName>
</protein>
<evidence type="ECO:0000256" key="2">
    <source>
        <dbReference type="ARBA" id="ARBA00022670"/>
    </source>
</evidence>